<dbReference type="PROSITE" id="PS00108">
    <property type="entry name" value="PROTEIN_KINASE_ST"/>
    <property type="match status" value="1"/>
</dbReference>
<sequence>MSFDPSFHLKSVAVAINGEKRGEYAMKWAVDHLLTDSADPSLILVHVIPKRQKIPNPNSNFYPDPRWSSPLIWDVPEDTEPPTEVDHKKYEAELEQLFRSYRIYCARKGVQIKEVVLEDCDVSRALLAYVKTNHISNLVVGSTKTSSLSKWMKIDVPTTVFKHAPEFCSVYVVSKTKLLAVKQALRPAANTAAPPKMPSPIALPLLMTLDQLESDNSKGQYVNPGHRSTGSDGLPSDRNLEITGPARRFRSAPMSMENIEIEFSERSSCSRDSFSDDYDTSGVSCFGSFDTDGLDFYGPSSDIPSRVSGTGSNIGTPPRDVEAEMRRLKLELKQTMEMYNNACKEAIYAKKQAKELQEWKMEEMNKLEEAKHAEEKTRKIIEKEKQKCKAAIEAANKLAEIEAKRRREAELKLQKEAEAYNLLSDHAGRYRKYHIEEIAAATENFSNARKVGEGGYGPVYKGYLDHTSVAIKILRPDAAQGRKQFQQEIEVLSCIRHPNMVLLIGACPEHGCLVYEYMNNGNLEDRLLRRGSRSPLSWKKRFRIAAEIATALAFLHQSKPEPIVHRDLKPANILLDRNYVSKISDVGLARLVPASTADAVTQCHITSAAGTFCYIDPEYQQSGMLTTKSDIYSLGVLLLQIITARPPMALINLVQTAIEDNKLEEILDSSVTDWPAEEALAFAKLALKCTELRKKDRPDLSQDIVPELNRLRHIKKSNGSNKTPPQSPLMSPQMSPRNSISCSTTDFSQASTVMSYNHPGSDCGSSPREDSL</sequence>
<dbReference type="GO" id="GO:0061630">
    <property type="term" value="F:ubiquitin protein ligase activity"/>
    <property type="evidence" value="ECO:0007669"/>
    <property type="project" value="UniProtKB-EC"/>
</dbReference>
<dbReference type="GO" id="GO:0004672">
    <property type="term" value="F:protein kinase activity"/>
    <property type="evidence" value="ECO:0007669"/>
    <property type="project" value="InterPro"/>
</dbReference>
<keyword evidence="10" id="KW-1185">Reference proteome</keyword>
<evidence type="ECO:0000259" key="8">
    <source>
        <dbReference type="PROSITE" id="PS50011"/>
    </source>
</evidence>
<dbReference type="SUPFAM" id="SSF56112">
    <property type="entry name" value="Protein kinase-like (PK-like)"/>
    <property type="match status" value="1"/>
</dbReference>
<feature type="coiled-coil region" evidence="6">
    <location>
        <begin position="325"/>
        <end position="401"/>
    </location>
</feature>
<reference evidence="9" key="1">
    <citation type="submission" date="2021-01" db="UniProtKB">
        <authorList>
            <consortium name="EnsemblPlants"/>
        </authorList>
    </citation>
    <scope>IDENTIFICATION</scope>
</reference>
<dbReference type="PROSITE" id="PS50011">
    <property type="entry name" value="PROTEIN_KINASE_DOM"/>
    <property type="match status" value="1"/>
</dbReference>
<evidence type="ECO:0000256" key="5">
    <source>
        <dbReference type="ARBA" id="ARBA00022840"/>
    </source>
</evidence>
<dbReference type="EC" id="2.3.2.27" evidence="2"/>
<dbReference type="InterPro" id="IPR014729">
    <property type="entry name" value="Rossmann-like_a/b/a_fold"/>
</dbReference>
<dbReference type="EnsemblPlants" id="Kaladp0515s0218.1.v1.1">
    <property type="protein sequence ID" value="Kaladp0515s0218.1.v1.1"/>
    <property type="gene ID" value="Kaladp0515s0218.v1.1"/>
</dbReference>
<dbReference type="FunFam" id="3.30.200.20:FF:000162">
    <property type="entry name" value="Adenine nucleotide alpha hydrolase-like domain kinase"/>
    <property type="match status" value="1"/>
</dbReference>
<evidence type="ECO:0000256" key="2">
    <source>
        <dbReference type="ARBA" id="ARBA00012483"/>
    </source>
</evidence>
<keyword evidence="6" id="KW-0175">Coiled coil</keyword>
<dbReference type="SUPFAM" id="SSF52402">
    <property type="entry name" value="Adenine nucleotide alpha hydrolases-like"/>
    <property type="match status" value="1"/>
</dbReference>
<dbReference type="Gene3D" id="1.10.510.10">
    <property type="entry name" value="Transferase(Phosphotransferase) domain 1"/>
    <property type="match status" value="1"/>
</dbReference>
<dbReference type="PANTHER" id="PTHR45647">
    <property type="entry name" value="OS02G0152300 PROTEIN"/>
    <property type="match status" value="1"/>
</dbReference>
<dbReference type="PANTHER" id="PTHR45647:SF93">
    <property type="entry name" value="KINASE WITH ADENINE NUCLEOTIDE ALPHA HYDROLASES-LIKE DOMAIN-CONTAINING PROTEIN"/>
    <property type="match status" value="1"/>
</dbReference>
<comment type="catalytic activity">
    <reaction evidence="1">
        <text>S-ubiquitinyl-[E2 ubiquitin-conjugating enzyme]-L-cysteine + [acceptor protein]-L-lysine = [E2 ubiquitin-conjugating enzyme]-L-cysteine + N(6)-ubiquitinyl-[acceptor protein]-L-lysine.</text>
        <dbReference type="EC" id="2.3.2.27"/>
    </reaction>
</comment>
<keyword evidence="5" id="KW-0067">ATP-binding</keyword>
<keyword evidence="4" id="KW-0833">Ubl conjugation pathway</keyword>
<evidence type="ECO:0000313" key="9">
    <source>
        <dbReference type="EnsemblPlants" id="Kaladp0515s0218.1.v1.1"/>
    </source>
</evidence>
<dbReference type="InterPro" id="IPR000719">
    <property type="entry name" value="Prot_kinase_dom"/>
</dbReference>
<evidence type="ECO:0000256" key="1">
    <source>
        <dbReference type="ARBA" id="ARBA00000900"/>
    </source>
</evidence>
<evidence type="ECO:0000256" key="6">
    <source>
        <dbReference type="SAM" id="Coils"/>
    </source>
</evidence>
<dbReference type="InterPro" id="IPR008271">
    <property type="entry name" value="Ser/Thr_kinase_AS"/>
</dbReference>
<dbReference type="InterPro" id="IPR011009">
    <property type="entry name" value="Kinase-like_dom_sf"/>
</dbReference>
<evidence type="ECO:0000256" key="3">
    <source>
        <dbReference type="ARBA" id="ARBA00022741"/>
    </source>
</evidence>
<feature type="region of interest" description="Disordered" evidence="7">
    <location>
        <begin position="216"/>
        <end position="238"/>
    </location>
</feature>
<evidence type="ECO:0000313" key="10">
    <source>
        <dbReference type="Proteomes" id="UP000594263"/>
    </source>
</evidence>
<keyword evidence="3" id="KW-0547">Nucleotide-binding</keyword>
<feature type="domain" description="Protein kinase" evidence="8">
    <location>
        <begin position="445"/>
        <end position="708"/>
    </location>
</feature>
<dbReference type="Proteomes" id="UP000594263">
    <property type="component" value="Unplaced"/>
</dbReference>
<feature type="region of interest" description="Disordered" evidence="7">
    <location>
        <begin position="753"/>
        <end position="772"/>
    </location>
</feature>
<feature type="region of interest" description="Disordered" evidence="7">
    <location>
        <begin position="300"/>
        <end position="319"/>
    </location>
</feature>
<dbReference type="SMART" id="SM00220">
    <property type="entry name" value="S_TKc"/>
    <property type="match status" value="1"/>
</dbReference>
<dbReference type="CDD" id="cd14066">
    <property type="entry name" value="STKc_IRAK"/>
    <property type="match status" value="1"/>
</dbReference>
<dbReference type="AlphaFoldDB" id="A0A7N0VBA5"/>
<dbReference type="InterPro" id="IPR051348">
    <property type="entry name" value="U-box_ubiquitin_ligases"/>
</dbReference>
<evidence type="ECO:0000256" key="4">
    <source>
        <dbReference type="ARBA" id="ARBA00022786"/>
    </source>
</evidence>
<feature type="region of interest" description="Disordered" evidence="7">
    <location>
        <begin position="713"/>
        <end position="744"/>
    </location>
</feature>
<dbReference type="Pfam" id="PF00582">
    <property type="entry name" value="Usp"/>
    <property type="match status" value="1"/>
</dbReference>
<protein>
    <recommendedName>
        <fullName evidence="2">RING-type E3 ubiquitin transferase</fullName>
        <ecNumber evidence="2">2.3.2.27</ecNumber>
    </recommendedName>
</protein>
<name>A0A7N0VBA5_KALFE</name>
<dbReference type="InterPro" id="IPR006016">
    <property type="entry name" value="UspA"/>
</dbReference>
<dbReference type="Pfam" id="PF00069">
    <property type="entry name" value="Pkinase"/>
    <property type="match status" value="1"/>
</dbReference>
<organism evidence="9 10">
    <name type="scientific">Kalanchoe fedtschenkoi</name>
    <name type="common">Lavender scallops</name>
    <name type="synonym">South American air plant</name>
    <dbReference type="NCBI Taxonomy" id="63787"/>
    <lineage>
        <taxon>Eukaryota</taxon>
        <taxon>Viridiplantae</taxon>
        <taxon>Streptophyta</taxon>
        <taxon>Embryophyta</taxon>
        <taxon>Tracheophyta</taxon>
        <taxon>Spermatophyta</taxon>
        <taxon>Magnoliopsida</taxon>
        <taxon>eudicotyledons</taxon>
        <taxon>Gunneridae</taxon>
        <taxon>Pentapetalae</taxon>
        <taxon>Saxifragales</taxon>
        <taxon>Crassulaceae</taxon>
        <taxon>Kalanchoe</taxon>
    </lineage>
</organism>
<evidence type="ECO:0000256" key="7">
    <source>
        <dbReference type="SAM" id="MobiDB-lite"/>
    </source>
</evidence>
<dbReference type="CDD" id="cd01989">
    <property type="entry name" value="USP_STK_Ubox_N"/>
    <property type="match status" value="1"/>
</dbReference>
<dbReference type="OMA" id="GEYAMKW"/>
<dbReference type="Gene3D" id="3.30.200.20">
    <property type="entry name" value="Phosphorylase Kinase, domain 1"/>
    <property type="match status" value="1"/>
</dbReference>
<proteinExistence type="predicted"/>
<dbReference type="Gramene" id="Kaladp0515s0218.1.v1.1">
    <property type="protein sequence ID" value="Kaladp0515s0218.1.v1.1"/>
    <property type="gene ID" value="Kaladp0515s0218.v1.1"/>
</dbReference>
<dbReference type="Gene3D" id="3.40.50.620">
    <property type="entry name" value="HUPs"/>
    <property type="match status" value="1"/>
</dbReference>
<dbReference type="GO" id="GO:0005524">
    <property type="term" value="F:ATP binding"/>
    <property type="evidence" value="ECO:0007669"/>
    <property type="project" value="UniProtKB-KW"/>
</dbReference>
<accession>A0A7N0VBA5</accession>